<keyword evidence="4" id="KW-0472">Membrane</keyword>
<comment type="caution">
    <text evidence="6">The sequence shown here is derived from an EMBL/GenBank/DDBJ whole genome shotgun (WGS) entry which is preliminary data.</text>
</comment>
<dbReference type="GO" id="GO:0005506">
    <property type="term" value="F:iron ion binding"/>
    <property type="evidence" value="ECO:0007669"/>
    <property type="project" value="InterPro"/>
</dbReference>
<protein>
    <submittedName>
        <fullName evidence="6">Fatty acid hydroxylase superfamily-domain-containing protein</fullName>
    </submittedName>
</protein>
<accession>A0AAE0MEW8</accession>
<sequence>MLSLPALWATTVQTYSPHKLEFCGTLSIQLIFFWIPALAYTALDHLLPAFSARHKLQPAPKQPTAAEVKHCFLIVLRNQLQNTLIALSMLALSELRGQPSSFQITETLPSLANFARDFFLCWTLREFLFYYCHRLLHTPRLYKIVHKVHHEFTAPVALSAQYAHPIEQFVANTLPIAIPPLVLRTHILTMWSFLAWQLVETATVHSGYDFFAGAAKGHDAHHEKFNLNYGAVGWMDWLHGTDGMMKKKKKERGLKGE</sequence>
<keyword evidence="3" id="KW-1133">Transmembrane helix</keyword>
<organism evidence="6 7">
    <name type="scientific">Apodospora peruviana</name>
    <dbReference type="NCBI Taxonomy" id="516989"/>
    <lineage>
        <taxon>Eukaryota</taxon>
        <taxon>Fungi</taxon>
        <taxon>Dikarya</taxon>
        <taxon>Ascomycota</taxon>
        <taxon>Pezizomycotina</taxon>
        <taxon>Sordariomycetes</taxon>
        <taxon>Sordariomycetidae</taxon>
        <taxon>Sordariales</taxon>
        <taxon>Lasiosphaeriaceae</taxon>
        <taxon>Apodospora</taxon>
    </lineage>
</organism>
<evidence type="ECO:0000256" key="2">
    <source>
        <dbReference type="ARBA" id="ARBA00022692"/>
    </source>
</evidence>
<evidence type="ECO:0000256" key="1">
    <source>
        <dbReference type="ARBA" id="ARBA00004370"/>
    </source>
</evidence>
<dbReference type="InterPro" id="IPR006694">
    <property type="entry name" value="Fatty_acid_hydroxylase"/>
</dbReference>
<evidence type="ECO:0000313" key="6">
    <source>
        <dbReference type="EMBL" id="KAK3330031.1"/>
    </source>
</evidence>
<dbReference type="GO" id="GO:0008610">
    <property type="term" value="P:lipid biosynthetic process"/>
    <property type="evidence" value="ECO:0007669"/>
    <property type="project" value="InterPro"/>
</dbReference>
<dbReference type="Proteomes" id="UP001283341">
    <property type="component" value="Unassembled WGS sequence"/>
</dbReference>
<evidence type="ECO:0000259" key="5">
    <source>
        <dbReference type="Pfam" id="PF04116"/>
    </source>
</evidence>
<proteinExistence type="predicted"/>
<feature type="domain" description="Fatty acid hydroxylase" evidence="5">
    <location>
        <begin position="118"/>
        <end position="241"/>
    </location>
</feature>
<name>A0AAE0MEW8_9PEZI</name>
<dbReference type="GO" id="GO:0016020">
    <property type="term" value="C:membrane"/>
    <property type="evidence" value="ECO:0007669"/>
    <property type="project" value="UniProtKB-SubCell"/>
</dbReference>
<dbReference type="GO" id="GO:0016491">
    <property type="term" value="F:oxidoreductase activity"/>
    <property type="evidence" value="ECO:0007669"/>
    <property type="project" value="InterPro"/>
</dbReference>
<evidence type="ECO:0000313" key="7">
    <source>
        <dbReference type="Proteomes" id="UP001283341"/>
    </source>
</evidence>
<gene>
    <name evidence="6" type="ORF">B0H66DRAFT_43346</name>
</gene>
<dbReference type="InterPro" id="IPR050307">
    <property type="entry name" value="Sterol_Desaturase_Related"/>
</dbReference>
<comment type="subcellular location">
    <subcellularLocation>
        <location evidence="1">Membrane</location>
    </subcellularLocation>
</comment>
<dbReference type="Pfam" id="PF04116">
    <property type="entry name" value="FA_hydroxylase"/>
    <property type="match status" value="1"/>
</dbReference>
<evidence type="ECO:0000256" key="3">
    <source>
        <dbReference type="ARBA" id="ARBA00022989"/>
    </source>
</evidence>
<keyword evidence="2" id="KW-0812">Transmembrane</keyword>
<dbReference type="AlphaFoldDB" id="A0AAE0MEW8"/>
<reference evidence="6" key="2">
    <citation type="submission" date="2023-06" db="EMBL/GenBank/DDBJ databases">
        <authorList>
            <consortium name="Lawrence Berkeley National Laboratory"/>
            <person name="Haridas S."/>
            <person name="Hensen N."/>
            <person name="Bonometti L."/>
            <person name="Westerberg I."/>
            <person name="Brannstrom I.O."/>
            <person name="Guillou S."/>
            <person name="Cros-Aarteil S."/>
            <person name="Calhoun S."/>
            <person name="Kuo A."/>
            <person name="Mondo S."/>
            <person name="Pangilinan J."/>
            <person name="Riley R."/>
            <person name="Labutti K."/>
            <person name="Andreopoulos B."/>
            <person name="Lipzen A."/>
            <person name="Chen C."/>
            <person name="Yanf M."/>
            <person name="Daum C."/>
            <person name="Ng V."/>
            <person name="Clum A."/>
            <person name="Steindorff A."/>
            <person name="Ohm R."/>
            <person name="Martin F."/>
            <person name="Silar P."/>
            <person name="Natvig D."/>
            <person name="Lalanne C."/>
            <person name="Gautier V."/>
            <person name="Ament-Velasquez S.L."/>
            <person name="Kruys A."/>
            <person name="Hutchinson M.I."/>
            <person name="Powell A.J."/>
            <person name="Barry K."/>
            <person name="Miller A.N."/>
            <person name="Grigoriev I.V."/>
            <person name="Debuchy R."/>
            <person name="Gladieux P."/>
            <person name="Thoren M.H."/>
            <person name="Johannesson H."/>
        </authorList>
    </citation>
    <scope>NUCLEOTIDE SEQUENCE</scope>
    <source>
        <strain evidence="6">CBS 118394</strain>
    </source>
</reference>
<dbReference type="EMBL" id="JAUEDM010000001">
    <property type="protein sequence ID" value="KAK3330031.1"/>
    <property type="molecule type" value="Genomic_DNA"/>
</dbReference>
<dbReference type="PANTHER" id="PTHR11863">
    <property type="entry name" value="STEROL DESATURASE"/>
    <property type="match status" value="1"/>
</dbReference>
<keyword evidence="7" id="KW-1185">Reference proteome</keyword>
<reference evidence="6" key="1">
    <citation type="journal article" date="2023" name="Mol. Phylogenet. Evol.">
        <title>Genome-scale phylogeny and comparative genomics of the fungal order Sordariales.</title>
        <authorList>
            <person name="Hensen N."/>
            <person name="Bonometti L."/>
            <person name="Westerberg I."/>
            <person name="Brannstrom I.O."/>
            <person name="Guillou S."/>
            <person name="Cros-Aarteil S."/>
            <person name="Calhoun S."/>
            <person name="Haridas S."/>
            <person name="Kuo A."/>
            <person name="Mondo S."/>
            <person name="Pangilinan J."/>
            <person name="Riley R."/>
            <person name="LaButti K."/>
            <person name="Andreopoulos B."/>
            <person name="Lipzen A."/>
            <person name="Chen C."/>
            <person name="Yan M."/>
            <person name="Daum C."/>
            <person name="Ng V."/>
            <person name="Clum A."/>
            <person name="Steindorff A."/>
            <person name="Ohm R.A."/>
            <person name="Martin F."/>
            <person name="Silar P."/>
            <person name="Natvig D.O."/>
            <person name="Lalanne C."/>
            <person name="Gautier V."/>
            <person name="Ament-Velasquez S.L."/>
            <person name="Kruys A."/>
            <person name="Hutchinson M.I."/>
            <person name="Powell A.J."/>
            <person name="Barry K."/>
            <person name="Miller A.N."/>
            <person name="Grigoriev I.V."/>
            <person name="Debuchy R."/>
            <person name="Gladieux P."/>
            <person name="Hiltunen Thoren M."/>
            <person name="Johannesson H."/>
        </authorList>
    </citation>
    <scope>NUCLEOTIDE SEQUENCE</scope>
    <source>
        <strain evidence="6">CBS 118394</strain>
    </source>
</reference>
<evidence type="ECO:0000256" key="4">
    <source>
        <dbReference type="ARBA" id="ARBA00023136"/>
    </source>
</evidence>